<feature type="transmembrane region" description="Helical" evidence="1">
    <location>
        <begin position="63"/>
        <end position="81"/>
    </location>
</feature>
<evidence type="ECO:0000313" key="3">
    <source>
        <dbReference type="Proteomes" id="UP000180098"/>
    </source>
</evidence>
<keyword evidence="3" id="KW-1185">Reference proteome</keyword>
<dbReference type="EMBL" id="MLQQ01000021">
    <property type="protein sequence ID" value="OIJ12283.1"/>
    <property type="molecule type" value="Genomic_DNA"/>
</dbReference>
<name>A0A1S2LJJ4_9BACI</name>
<gene>
    <name evidence="2" type="ORF">BKP35_10785</name>
</gene>
<dbReference type="OrthoDB" id="2871129at2"/>
<comment type="caution">
    <text evidence="2">The sequence shown here is derived from an EMBL/GenBank/DDBJ whole genome shotgun (WGS) entry which is preliminary data.</text>
</comment>
<accession>A0A1S2LJJ4</accession>
<protein>
    <recommendedName>
        <fullName evidence="4">DUF4367 domain-containing protein</fullName>
    </recommendedName>
</protein>
<reference evidence="2 3" key="1">
    <citation type="submission" date="2016-10" db="EMBL/GenBank/DDBJ databases">
        <title>Draft genome sequences of four alkaliphilic bacteria belonging to the Anaerobacillus genus.</title>
        <authorList>
            <person name="Bassil N.M."/>
            <person name="Lloyd J.R."/>
        </authorList>
    </citation>
    <scope>NUCLEOTIDE SEQUENCE [LARGE SCALE GENOMIC DNA]</scope>
    <source>
        <strain evidence="2 3">DSM 15340</strain>
    </source>
</reference>
<evidence type="ECO:0000256" key="1">
    <source>
        <dbReference type="SAM" id="Phobius"/>
    </source>
</evidence>
<sequence>MKKDNFDKKVKDSFIEGTDYDPKLKDDIWNNIEKEIENEQSETINVPTRTRAKGKKKRGYRKVGMLASMAASLVLALTLVTTDTGSAFIDQVRQMFEPEKTVTEQIEGIENESDVSLHEGQAGYVIYFDKEMYSMIDVEGKDRIIFNEELPEIYPEVYMEISQTEESALNLATKMYEQLQQQYPKVLEVDEVEWPIESFVVHAVGGTGGYEWDDPVVRYYFFSNEQGGSFVVKQKYFLEAGEGHGARFEHMLEQFYMYDASEN</sequence>
<dbReference type="AlphaFoldDB" id="A0A1S2LJJ4"/>
<proteinExistence type="predicted"/>
<keyword evidence="1" id="KW-1133">Transmembrane helix</keyword>
<keyword evidence="1" id="KW-0472">Membrane</keyword>
<evidence type="ECO:0008006" key="4">
    <source>
        <dbReference type="Google" id="ProtNLM"/>
    </source>
</evidence>
<dbReference type="RefSeq" id="WP_071313362.1">
    <property type="nucleotide sequence ID" value="NZ_MLQQ01000021.1"/>
</dbReference>
<evidence type="ECO:0000313" key="2">
    <source>
        <dbReference type="EMBL" id="OIJ12283.1"/>
    </source>
</evidence>
<dbReference type="Proteomes" id="UP000180098">
    <property type="component" value="Unassembled WGS sequence"/>
</dbReference>
<keyword evidence="1" id="KW-0812">Transmembrane</keyword>
<organism evidence="2 3">
    <name type="scientific">Anaerobacillus arseniciselenatis</name>
    <dbReference type="NCBI Taxonomy" id="85682"/>
    <lineage>
        <taxon>Bacteria</taxon>
        <taxon>Bacillati</taxon>
        <taxon>Bacillota</taxon>
        <taxon>Bacilli</taxon>
        <taxon>Bacillales</taxon>
        <taxon>Bacillaceae</taxon>
        <taxon>Anaerobacillus</taxon>
    </lineage>
</organism>